<proteinExistence type="predicted"/>
<evidence type="ECO:0000313" key="1">
    <source>
        <dbReference type="EMBL" id="KKU05251.1"/>
    </source>
</evidence>
<name>A0A0G1MAF4_9BACT</name>
<reference evidence="1 2" key="1">
    <citation type="journal article" date="2015" name="Nature">
        <title>rRNA introns, odd ribosomes, and small enigmatic genomes across a large radiation of phyla.</title>
        <authorList>
            <person name="Brown C.T."/>
            <person name="Hug L.A."/>
            <person name="Thomas B.C."/>
            <person name="Sharon I."/>
            <person name="Castelle C.J."/>
            <person name="Singh A."/>
            <person name="Wilkins M.J."/>
            <person name="Williams K.H."/>
            <person name="Banfield J.F."/>
        </authorList>
    </citation>
    <scope>NUCLEOTIDE SEQUENCE [LARGE SCALE GENOMIC DNA]</scope>
</reference>
<dbReference type="EMBL" id="LCKT01000001">
    <property type="protein sequence ID" value="KKU05251.1"/>
    <property type="molecule type" value="Genomic_DNA"/>
</dbReference>
<dbReference type="AlphaFoldDB" id="A0A0G1MAF4"/>
<dbReference type="Proteomes" id="UP000034696">
    <property type="component" value="Unassembled WGS sequence"/>
</dbReference>
<accession>A0A0G1MAF4</accession>
<protein>
    <submittedName>
        <fullName evidence="1">Uncharacterized protein</fullName>
    </submittedName>
</protein>
<organism evidence="1 2">
    <name type="scientific">Candidatus Giovannonibacteria bacterium GW2011_GWA2_45_21</name>
    <dbReference type="NCBI Taxonomy" id="1618649"/>
    <lineage>
        <taxon>Bacteria</taxon>
        <taxon>Candidatus Giovannoniibacteriota</taxon>
    </lineage>
</organism>
<evidence type="ECO:0000313" key="2">
    <source>
        <dbReference type="Proteomes" id="UP000034696"/>
    </source>
</evidence>
<gene>
    <name evidence="1" type="ORF">UX06_C0001G0012</name>
</gene>
<sequence length="170" mass="19256">MTTQSFVEDSFVLTPKDVINGRHNGRSDIVYWSDPNDPSVVSVIVGSNEPQVLNLEWQMVTFGERAYFRCICDHVSAKLYLPPSGTKFACRTCHGLGYRLSTINRHSVAGRAIYRLNRLQKLSDSRADMGRILYRGNYSKRFERFLGLCDRAGFDSIVRGAEDLKTLIKG</sequence>
<comment type="caution">
    <text evidence="1">The sequence shown here is derived from an EMBL/GenBank/DDBJ whole genome shotgun (WGS) entry which is preliminary data.</text>
</comment>